<reference evidence="8 9" key="1">
    <citation type="submission" date="2024-08" db="EMBL/GenBank/DDBJ databases">
        <authorList>
            <person name="Cucini C."/>
            <person name="Frati F."/>
        </authorList>
    </citation>
    <scope>NUCLEOTIDE SEQUENCE [LARGE SCALE GENOMIC DNA]</scope>
</reference>
<gene>
    <name evidence="8" type="ORF">ODALV1_LOCUS2718</name>
</gene>
<comment type="caution">
    <text evidence="8">The sequence shown here is derived from an EMBL/GenBank/DDBJ whole genome shotgun (WGS) entry which is preliminary data.</text>
</comment>
<dbReference type="PANTHER" id="PTHR12968:SF2">
    <property type="entry name" value="B9 DOMAIN-CONTAINING PROTEIN 2"/>
    <property type="match status" value="1"/>
</dbReference>
<evidence type="ECO:0000256" key="6">
    <source>
        <dbReference type="ARBA" id="ARBA00038411"/>
    </source>
</evidence>
<keyword evidence="2" id="KW-0963">Cytoplasm</keyword>
<evidence type="ECO:0000256" key="2">
    <source>
        <dbReference type="ARBA" id="ARBA00022490"/>
    </source>
</evidence>
<dbReference type="Proteomes" id="UP001642540">
    <property type="component" value="Unassembled WGS sequence"/>
</dbReference>
<keyword evidence="9" id="KW-1185">Reference proteome</keyword>
<evidence type="ECO:0000313" key="9">
    <source>
        <dbReference type="Proteomes" id="UP001642540"/>
    </source>
</evidence>
<comment type="similarity">
    <text evidence="6">Belongs to the B9D family.</text>
</comment>
<keyword evidence="5" id="KW-0966">Cell projection</keyword>
<name>A0ABP1PSJ9_9HEXA</name>
<keyword evidence="4" id="KW-0206">Cytoskeleton</keyword>
<organism evidence="8 9">
    <name type="scientific">Orchesella dallaii</name>
    <dbReference type="NCBI Taxonomy" id="48710"/>
    <lineage>
        <taxon>Eukaryota</taxon>
        <taxon>Metazoa</taxon>
        <taxon>Ecdysozoa</taxon>
        <taxon>Arthropoda</taxon>
        <taxon>Hexapoda</taxon>
        <taxon>Collembola</taxon>
        <taxon>Entomobryomorpha</taxon>
        <taxon>Entomobryoidea</taxon>
        <taxon>Orchesellidae</taxon>
        <taxon>Orchesellinae</taxon>
        <taxon>Orchesella</taxon>
    </lineage>
</organism>
<proteinExistence type="inferred from homology"/>
<keyword evidence="3" id="KW-0970">Cilium biogenesis/degradation</keyword>
<evidence type="ECO:0000313" key="8">
    <source>
        <dbReference type="EMBL" id="CAL8073818.1"/>
    </source>
</evidence>
<accession>A0ABP1PSJ9</accession>
<protein>
    <recommendedName>
        <fullName evidence="7">B9 domain-containing protein 2</fullName>
    </recommendedName>
</protein>
<dbReference type="EMBL" id="CAXLJM020000007">
    <property type="protein sequence ID" value="CAL8073818.1"/>
    <property type="molecule type" value="Genomic_DNA"/>
</dbReference>
<evidence type="ECO:0000256" key="7">
    <source>
        <dbReference type="ARBA" id="ARBA00039272"/>
    </source>
</evidence>
<dbReference type="Pfam" id="PF07162">
    <property type="entry name" value="B9-C2"/>
    <property type="match status" value="1"/>
</dbReference>
<sequence>MAELYIIGQLQSGKLVNSQNGLFCKWSIQAGSNWKRVSGPKEGQTQVDTPKYTDTAQWAHPIDLHFVTKGLQGWPKLILEVYRQDEFGRSDLSGYGVCHIPATPGTHIIEVPTWRPAGSVREEVVRHFVGGSSELSEPDLIVNPTERYRLRTVPSGTVSVELSVILRNFDKFGVET</sequence>
<dbReference type="InterPro" id="IPR010796">
    <property type="entry name" value="C2_B9-type_dom"/>
</dbReference>
<comment type="subcellular location">
    <subcellularLocation>
        <location evidence="1">Cytoplasm</location>
        <location evidence="1">Cytoskeleton</location>
        <location evidence="1">Cilium basal body</location>
    </subcellularLocation>
</comment>
<evidence type="ECO:0000256" key="1">
    <source>
        <dbReference type="ARBA" id="ARBA00004120"/>
    </source>
</evidence>
<evidence type="ECO:0000256" key="3">
    <source>
        <dbReference type="ARBA" id="ARBA00022794"/>
    </source>
</evidence>
<evidence type="ECO:0000256" key="5">
    <source>
        <dbReference type="ARBA" id="ARBA00023273"/>
    </source>
</evidence>
<dbReference type="PROSITE" id="PS51381">
    <property type="entry name" value="C2_B9"/>
    <property type="match status" value="1"/>
</dbReference>
<dbReference type="PANTHER" id="PTHR12968">
    <property type="entry name" value="B9 DOMAIN-CONTAINING"/>
    <property type="match status" value="1"/>
</dbReference>
<evidence type="ECO:0000256" key="4">
    <source>
        <dbReference type="ARBA" id="ARBA00023212"/>
    </source>
</evidence>